<dbReference type="InterPro" id="IPR056884">
    <property type="entry name" value="NPHP3-like_N"/>
</dbReference>
<dbReference type="SUPFAM" id="SSF52540">
    <property type="entry name" value="P-loop containing nucleoside triphosphate hydrolases"/>
    <property type="match status" value="1"/>
</dbReference>
<dbReference type="InterPro" id="IPR011990">
    <property type="entry name" value="TPR-like_helical_dom_sf"/>
</dbReference>
<dbReference type="GeneID" id="71990228"/>
<accession>A0A9Q8PBX4</accession>
<evidence type="ECO:0000313" key="5">
    <source>
        <dbReference type="Proteomes" id="UP000756132"/>
    </source>
</evidence>
<sequence>MQRSQVLSSPPTMKSTLTGGANATSATNGNVAHGYFSGPNSPSTTRYSVQGGGRRSVTSRFSVSQSSATEKTNVVRDTAIALKRKSASELGAGVSETADKVSFINLVEWIRSERLSSLPHKGSRWDTVLIRALYFAERLHGFETTLKGHAADSDAAAQLGYGHARLLLELGHENSAALDKAFGFLYRYSSAVSSLLSRSEVLKLSQEIYEEMCKMYSDLLTLVVDVSVRFYKAVHSSSGASASLDLFEVFGDTIVTFRHRRNSITELIWKQEIAADNSDIDEAIEVGTLDRWLAPQDRVLATLELDHTLIADDLAEHTCVWFSDDLAKFVKGKEHSLLINGAPGSGKTTLAAALAERLQRPIARKSYAMLFYSVGAVPSQASTLNVVKALLHQLLTIRVGNMHLYHAIAQAHEKSRFIQDPAKYEELLWTALEDAVRHPLDKGADVVMIVEGLDELANPSAGQALLQRLVKAVGQGTRVKLIALSQTLSLPNGVSGTQRTIGQNDTRDDIHSVAIRVLAQCPHFRSKTGREQETIISRIIETSEGSFLWAILACESLRLLKTAESFGKAINNLQNPKDSVEDLVQGLVAALELNEEAKLLLAWLVHVARPLTYSEIESLFAMHVHSGTRSDRRVDVHRIVRTLQPLLAVEEDIVRPRHQIVQTAVRNLLKQGKLTVPVKDLPTDVLLRLLTYAKISLPENKEPTLDDTDRSIVDHCFSRYPFLEYVVRYWTWHLQQASVVTLGRPDMKITPEIQKVFPESTTLPILEWLCWDDQFPGAQEVELHDIVGKLRAKILTEKHPSVLQSYINTTAYYEAMQDVNKASHLYYLISKIGCEVLSVSHPIVIECASRFLHLSYSRVTTTRTEIVTYREQILILLITAYERQYGVSSEIVMQTREQLAELYLHIGEQDKATEVMKIIHGTVGDSHRHESDRTRALNEQLRVSFGKGKTTRDLETYKDGVFTEEAEDEEALEIIDLTQVEMILRQIEQYRSQKEFVKAEQTYIELWQSLSESCRTTMSVEWHQKKIEVVQAYTELLESQQRRFEATTLTTSLWREYEHHDLSYSETIVSRLTKSARFLKSVGEYSAALSIFRHASSYYKNVRKEESKHTRELEEEMTVISHQALKASKEEKSVVRSEHEQLDMFQILIAQSSKEVESSTMTLSKSLTSQFIATRQWSRAVSVVHSTLQKTWSSFMAASVHEVTMTSIHQKESIELVEQLALIYHEQRFFEKLEDVYVRLFRAALSSPKDTAVLEKAKSLLLGFYDRRGHVDKSISVYQELLAVYRRTLGPTHETTITVLYELATRCRAHARSHPYYIEYYQQIVTALNKDSTTCYARAIDAAIIVAESYWYERRYSDAVASYSLIWNTFVQKFKEFKMFSQETFVKSLYERYYQCLEETKADFEALRTVSSQYRETSKAVFGASSSTYIEATVALARVVQHSEKHTEESIALYEEASRSLSSSNSNSSSSISKEELTRSLITIYKRRLHTSDSKSLSQETVSRATNIYSEQLAETRKSYGYSHEQTLSSVRELSQLYVRQQKSELAVKELTTTVVEIVNKETSTQKIYESALSLTQTFQAASLTQQCTQLIEELHYQLTTRKKHSKSSFSVVESSSAALLFLATMKYHSRKDISVTFSEIMASLKAESILYTNFTHLISTKAGLDKVLVAAAPLRYLLQKRNKTLLVHTVEHESVDLFVSKEAANVQLLSKESPRHFVVGIMDYLGNRKTQGFVRAVILASNKTVSKLIAGNKFQDAHDVAKMAFMYAQYRNGYRGSRAISRGFGLASQLDGRGENKCPDPELRKKLLQLSNNIIKDILKICKEQKVNLAQVQLNELNELIALLGEQGDYDTLETLLNELWTTREAQKTWAPDVLLLLGRRLISARYLAGRQIKALRLCEDIAYNLRRVNGIKHPATLETYDLLAQLYTSIGQNYQKETASDKSAANLAAEHFKKAILVHEDVLRWLLNSTEGGAAAVDDDDDDMAATILAQYGVSVQRAGDAAIDGAQESDNGIDAAKRSELVKRHMHLLKLAYQRLGSWPKPYAQYEKLNADLFKSFGDALKGAEGVEKWQVKGFGGGKAESTEGTFAAQSRKWEILSN</sequence>
<dbReference type="OrthoDB" id="2546325at2759"/>
<dbReference type="EMBL" id="CP090169">
    <property type="protein sequence ID" value="UJO19625.1"/>
    <property type="molecule type" value="Genomic_DNA"/>
</dbReference>
<dbReference type="Pfam" id="PF24883">
    <property type="entry name" value="NPHP3_N"/>
    <property type="match status" value="1"/>
</dbReference>
<dbReference type="PANTHER" id="PTHR10039">
    <property type="entry name" value="AMELOGENIN"/>
    <property type="match status" value="1"/>
</dbReference>
<reference evidence="4" key="1">
    <citation type="submission" date="2021-12" db="EMBL/GenBank/DDBJ databases">
        <authorList>
            <person name="Zaccaron A."/>
            <person name="Stergiopoulos I."/>
        </authorList>
    </citation>
    <scope>NUCLEOTIDE SEQUENCE</scope>
    <source>
        <strain evidence="4">Race5_Kim</strain>
    </source>
</reference>
<feature type="compositionally biased region" description="Low complexity" evidence="2">
    <location>
        <begin position="55"/>
        <end position="67"/>
    </location>
</feature>
<gene>
    <name evidence="4" type="ORF">CLAFUR5_10350</name>
</gene>
<reference evidence="4" key="2">
    <citation type="journal article" date="2022" name="Microb. Genom.">
        <title>A chromosome-scale genome assembly of the tomato pathogen Cladosporium fulvum reveals a compartmentalized genome architecture and the presence of a dispensable chromosome.</title>
        <authorList>
            <person name="Zaccaron A.Z."/>
            <person name="Chen L.H."/>
            <person name="Samaras A."/>
            <person name="Stergiopoulos I."/>
        </authorList>
    </citation>
    <scope>NUCLEOTIDE SEQUENCE</scope>
    <source>
        <strain evidence="4">Race5_Kim</strain>
    </source>
</reference>
<evidence type="ECO:0000256" key="2">
    <source>
        <dbReference type="SAM" id="MobiDB-lite"/>
    </source>
</evidence>
<dbReference type="Proteomes" id="UP000756132">
    <property type="component" value="Chromosome 7"/>
</dbReference>
<proteinExistence type="predicted"/>
<evidence type="ECO:0000313" key="4">
    <source>
        <dbReference type="EMBL" id="UJO19625.1"/>
    </source>
</evidence>
<organism evidence="4 5">
    <name type="scientific">Passalora fulva</name>
    <name type="common">Tomato leaf mold</name>
    <name type="synonym">Cladosporium fulvum</name>
    <dbReference type="NCBI Taxonomy" id="5499"/>
    <lineage>
        <taxon>Eukaryota</taxon>
        <taxon>Fungi</taxon>
        <taxon>Dikarya</taxon>
        <taxon>Ascomycota</taxon>
        <taxon>Pezizomycotina</taxon>
        <taxon>Dothideomycetes</taxon>
        <taxon>Dothideomycetidae</taxon>
        <taxon>Mycosphaerellales</taxon>
        <taxon>Mycosphaerellaceae</taxon>
        <taxon>Fulvia</taxon>
    </lineage>
</organism>
<feature type="compositionally biased region" description="Polar residues" evidence="2">
    <location>
        <begin position="1"/>
        <end position="30"/>
    </location>
</feature>
<keyword evidence="5" id="KW-1185">Reference proteome</keyword>
<feature type="region of interest" description="Disordered" evidence="2">
    <location>
        <begin position="1"/>
        <end position="67"/>
    </location>
</feature>
<keyword evidence="1" id="KW-0677">Repeat</keyword>
<feature type="compositionally biased region" description="Polar residues" evidence="2">
    <location>
        <begin position="38"/>
        <end position="48"/>
    </location>
</feature>
<dbReference type="KEGG" id="ffu:CLAFUR5_10350"/>
<dbReference type="PANTHER" id="PTHR10039:SF9">
    <property type="entry name" value="NACHT DOMAIN PROTEIN (AFU_ORTHOLOGUE AFUA_2G01760)"/>
    <property type="match status" value="1"/>
</dbReference>
<dbReference type="InterPro" id="IPR027417">
    <property type="entry name" value="P-loop_NTPase"/>
</dbReference>
<name>A0A9Q8PBX4_PASFU</name>
<evidence type="ECO:0000256" key="1">
    <source>
        <dbReference type="ARBA" id="ARBA00022737"/>
    </source>
</evidence>
<dbReference type="Gene3D" id="3.40.50.300">
    <property type="entry name" value="P-loop containing nucleotide triphosphate hydrolases"/>
    <property type="match status" value="1"/>
</dbReference>
<dbReference type="RefSeq" id="XP_047763991.1">
    <property type="nucleotide sequence ID" value="XM_047909498.1"/>
</dbReference>
<protein>
    <recommendedName>
        <fullName evidence="3">Nephrocystin 3-like N-terminal domain-containing protein</fullName>
    </recommendedName>
</protein>
<feature type="domain" description="Nephrocystin 3-like N-terminal" evidence="3">
    <location>
        <begin position="318"/>
        <end position="485"/>
    </location>
</feature>
<dbReference type="Gene3D" id="1.25.40.10">
    <property type="entry name" value="Tetratricopeptide repeat domain"/>
    <property type="match status" value="3"/>
</dbReference>
<evidence type="ECO:0000259" key="3">
    <source>
        <dbReference type="Pfam" id="PF24883"/>
    </source>
</evidence>